<protein>
    <submittedName>
        <fullName evidence="3">Histidine kinase</fullName>
    </submittedName>
</protein>
<dbReference type="GO" id="GO:0016301">
    <property type="term" value="F:kinase activity"/>
    <property type="evidence" value="ECO:0007669"/>
    <property type="project" value="UniProtKB-KW"/>
</dbReference>
<dbReference type="RefSeq" id="WP_220110451.1">
    <property type="nucleotide sequence ID" value="NZ_JAHZST010000011.1"/>
</dbReference>
<gene>
    <name evidence="3" type="ORF">K0625_15070</name>
</gene>
<feature type="transmembrane region" description="Helical" evidence="1">
    <location>
        <begin position="146"/>
        <end position="173"/>
    </location>
</feature>
<feature type="transmembrane region" description="Helical" evidence="1">
    <location>
        <begin position="101"/>
        <end position="119"/>
    </location>
</feature>
<feature type="transmembrane region" description="Helical" evidence="1">
    <location>
        <begin position="28"/>
        <end position="49"/>
    </location>
</feature>
<dbReference type="EMBL" id="JAHZST010000011">
    <property type="protein sequence ID" value="MBW8184980.1"/>
    <property type="molecule type" value="Genomic_DNA"/>
</dbReference>
<keyword evidence="3" id="KW-0808">Transferase</keyword>
<reference evidence="3 4" key="1">
    <citation type="submission" date="2021-07" db="EMBL/GenBank/DDBJ databases">
        <title>Shewanella sp. nov, isolated from SCS.</title>
        <authorList>
            <person name="Cao W.R."/>
        </authorList>
    </citation>
    <scope>NUCLEOTIDE SEQUENCE [LARGE SCALE GENOMIC DNA]</scope>
    <source>
        <strain evidence="3 4">NR704-98</strain>
    </source>
</reference>
<dbReference type="SUPFAM" id="SSF55874">
    <property type="entry name" value="ATPase domain of HSP90 chaperone/DNA topoisomerase II/histidine kinase"/>
    <property type="match status" value="1"/>
</dbReference>
<comment type="caution">
    <text evidence="3">The sequence shown here is derived from an EMBL/GenBank/DDBJ whole genome shotgun (WGS) entry which is preliminary data.</text>
</comment>
<accession>A0ABS7E5S3</accession>
<name>A0ABS7E5S3_9GAMM</name>
<keyword evidence="4" id="KW-1185">Reference proteome</keyword>
<dbReference type="PANTHER" id="PTHR34220">
    <property type="entry name" value="SENSOR HISTIDINE KINASE YPDA"/>
    <property type="match status" value="1"/>
</dbReference>
<feature type="domain" description="Signal transduction histidine kinase internal region" evidence="2">
    <location>
        <begin position="190"/>
        <end position="268"/>
    </location>
</feature>
<dbReference type="InterPro" id="IPR010559">
    <property type="entry name" value="Sig_transdc_His_kin_internal"/>
</dbReference>
<keyword evidence="1" id="KW-0812">Transmembrane</keyword>
<dbReference type="InterPro" id="IPR050640">
    <property type="entry name" value="Bact_2-comp_sensor_kinase"/>
</dbReference>
<evidence type="ECO:0000313" key="3">
    <source>
        <dbReference type="EMBL" id="MBW8184980.1"/>
    </source>
</evidence>
<evidence type="ECO:0000313" key="4">
    <source>
        <dbReference type="Proteomes" id="UP001195963"/>
    </source>
</evidence>
<evidence type="ECO:0000259" key="2">
    <source>
        <dbReference type="Pfam" id="PF06580"/>
    </source>
</evidence>
<dbReference type="PANTHER" id="PTHR34220:SF7">
    <property type="entry name" value="SENSOR HISTIDINE KINASE YPDA"/>
    <property type="match status" value="1"/>
</dbReference>
<organism evidence="3 4">
    <name type="scientific">Shewanella nanhaiensis</name>
    <dbReference type="NCBI Taxonomy" id="2864872"/>
    <lineage>
        <taxon>Bacteria</taxon>
        <taxon>Pseudomonadati</taxon>
        <taxon>Pseudomonadota</taxon>
        <taxon>Gammaproteobacteria</taxon>
        <taxon>Alteromonadales</taxon>
        <taxon>Shewanellaceae</taxon>
        <taxon>Shewanella</taxon>
    </lineage>
</organism>
<keyword evidence="1" id="KW-1133">Transmembrane helix</keyword>
<dbReference type="InterPro" id="IPR036890">
    <property type="entry name" value="HATPase_C_sf"/>
</dbReference>
<keyword evidence="1" id="KW-0472">Membrane</keyword>
<keyword evidence="3" id="KW-0418">Kinase</keyword>
<evidence type="ECO:0000256" key="1">
    <source>
        <dbReference type="SAM" id="Phobius"/>
    </source>
</evidence>
<sequence>MPYAMSSAVEPNWFVNYYRNSRNTSKSYRAAMLIMFWLHFILTWSVMLSLIEVPERHYNDIILRSFLEASLLVAVCHCLLRPYLRMNLIGSSVDIKGSLKGLLYVALISFIYFLSSYSMGQMSFLKGTDISQIQVMTQKGELGGEVTLLAIAIIGTLESFATLFLWSVAYLVWQFHKNKKELQVQVNESQIQQLTNQLSPHFLFNTLNSIRALIFADQEKAAEVITLLSDLLRNQMQSQIQIQSTLEQDWLLTSKYLAIEKVRFDKRLKLTVDLDESTLQEQIPTLTLLTLAENAIKHGISTSSKHGFIHIKSQTITPDTWRLSVINSVYSPKDQPGTRVGLHNVKKRLELMFARQYKFASALDNEQFTVSMELPHVKSTNR</sequence>
<proteinExistence type="predicted"/>
<dbReference type="Gene3D" id="3.30.565.10">
    <property type="entry name" value="Histidine kinase-like ATPase, C-terminal domain"/>
    <property type="match status" value="1"/>
</dbReference>
<feature type="transmembrane region" description="Helical" evidence="1">
    <location>
        <begin position="61"/>
        <end position="80"/>
    </location>
</feature>
<dbReference type="Pfam" id="PF06580">
    <property type="entry name" value="His_kinase"/>
    <property type="match status" value="1"/>
</dbReference>
<dbReference type="Proteomes" id="UP001195963">
    <property type="component" value="Unassembled WGS sequence"/>
</dbReference>